<keyword evidence="2 9" id="KW-0813">Transport</keyword>
<evidence type="ECO:0000256" key="2">
    <source>
        <dbReference type="ARBA" id="ARBA00022448"/>
    </source>
</evidence>
<feature type="transmembrane region" description="Helical" evidence="9">
    <location>
        <begin position="91"/>
        <end position="112"/>
    </location>
</feature>
<evidence type="ECO:0000256" key="9">
    <source>
        <dbReference type="RuleBase" id="RU365028"/>
    </source>
</evidence>
<feature type="transmembrane region" description="Helical" evidence="9">
    <location>
        <begin position="192"/>
        <end position="212"/>
    </location>
</feature>
<feature type="transmembrane region" description="Helical" evidence="9">
    <location>
        <begin position="35"/>
        <end position="53"/>
    </location>
</feature>
<comment type="similarity">
    <text evidence="9">Belongs to the Ca(2+):cation antiporter (CaCA) (TC 2.A.19) family.</text>
</comment>
<accession>A0ABT6FI26</accession>
<feature type="transmembrane region" description="Helical" evidence="9">
    <location>
        <begin position="124"/>
        <end position="145"/>
    </location>
</feature>
<dbReference type="InterPro" id="IPR004837">
    <property type="entry name" value="NaCa_Exmemb"/>
</dbReference>
<feature type="transmembrane region" description="Helical" evidence="9">
    <location>
        <begin position="157"/>
        <end position="180"/>
    </location>
</feature>
<keyword evidence="6 9" id="KW-1133">Transmembrane helix</keyword>
<evidence type="ECO:0000313" key="11">
    <source>
        <dbReference type="EMBL" id="MDG3007169.1"/>
    </source>
</evidence>
<evidence type="ECO:0000259" key="10">
    <source>
        <dbReference type="Pfam" id="PF01699"/>
    </source>
</evidence>
<dbReference type="RefSeq" id="WP_277863457.1">
    <property type="nucleotide sequence ID" value="NZ_JARRAG010000002.1"/>
</dbReference>
<evidence type="ECO:0000256" key="5">
    <source>
        <dbReference type="ARBA" id="ARBA00022837"/>
    </source>
</evidence>
<feature type="transmembrane region" description="Helical" evidence="9">
    <location>
        <begin position="60"/>
        <end position="79"/>
    </location>
</feature>
<name>A0ABT6FI26_9BACT</name>
<protein>
    <recommendedName>
        <fullName evidence="9">Ca(2+)/H(+) antiporter</fullName>
    </recommendedName>
</protein>
<evidence type="ECO:0000256" key="8">
    <source>
        <dbReference type="ARBA" id="ARBA00023136"/>
    </source>
</evidence>
<evidence type="ECO:0000256" key="3">
    <source>
        <dbReference type="ARBA" id="ARBA00022568"/>
    </source>
</evidence>
<evidence type="ECO:0000256" key="1">
    <source>
        <dbReference type="ARBA" id="ARBA00004127"/>
    </source>
</evidence>
<sequence>MDQARVNRLGEGADPGGPIVAAAGPWWDFLDPRESGWLMALLLAVPVAVGLRFAGAGPIWLFLASCLAIVPLAGLMGRATEQLAERLGPGIGGLLNATFGNAAELIIALFALFNGLDEVVKASLTGSIIGNILLVLGASLLAGGLKYDVQRFNRTAAGVGSTMMVLAAIGMLVPAIFHALPEVTAADLILEHELSVGVSIVLLLAYAAHLIFSLKTHKGLFNPEPTEVDSDLDAAHVHGPLWSTSKSVGVLIGATLFVAWMSEILVGAVEGASHALGMNGVFVGVIVVAIVGNAAEHSTAVLVAMKNQMDLAVGIAIGSSLQIALFVAPVLVLASYLRAQPMDLLFSSLEVLAVLISVAIARMVAEDGESNWLEGLMLLTVYVILALAFFFLPARAGRHAEPHAAAAVPTAFATPASHLRSRTF</sequence>
<proteinExistence type="inferred from homology"/>
<dbReference type="PANTHER" id="PTHR31503">
    <property type="entry name" value="VACUOLAR CALCIUM ION TRANSPORTER"/>
    <property type="match status" value="1"/>
</dbReference>
<feature type="transmembrane region" description="Helical" evidence="9">
    <location>
        <begin position="276"/>
        <end position="295"/>
    </location>
</feature>
<dbReference type="InterPro" id="IPR044880">
    <property type="entry name" value="NCX_ion-bd_dom_sf"/>
</dbReference>
<comment type="subcellular location">
    <subcellularLocation>
        <location evidence="1">Endomembrane system</location>
        <topology evidence="1">Multi-pass membrane protein</topology>
    </subcellularLocation>
</comment>
<keyword evidence="7 9" id="KW-0406">Ion transport</keyword>
<dbReference type="InterPro" id="IPR004713">
    <property type="entry name" value="CaH_exchang"/>
</dbReference>
<dbReference type="InterPro" id="IPR004798">
    <property type="entry name" value="CAX-like"/>
</dbReference>
<evidence type="ECO:0000256" key="6">
    <source>
        <dbReference type="ARBA" id="ARBA00022989"/>
    </source>
</evidence>
<evidence type="ECO:0000313" key="12">
    <source>
        <dbReference type="Proteomes" id="UP001216907"/>
    </source>
</evidence>
<dbReference type="Pfam" id="PF01699">
    <property type="entry name" value="Na_Ca_ex"/>
    <property type="match status" value="2"/>
</dbReference>
<keyword evidence="9" id="KW-0050">Antiport</keyword>
<feature type="transmembrane region" description="Helical" evidence="9">
    <location>
        <begin position="315"/>
        <end position="337"/>
    </location>
</feature>
<dbReference type="NCBIfam" id="TIGR00846">
    <property type="entry name" value="caca2"/>
    <property type="match status" value="1"/>
</dbReference>
<evidence type="ECO:0000256" key="4">
    <source>
        <dbReference type="ARBA" id="ARBA00022692"/>
    </source>
</evidence>
<keyword evidence="12" id="KW-1185">Reference proteome</keyword>
<organism evidence="11 12">
    <name type="scientific">Paludisphaera mucosa</name>
    <dbReference type="NCBI Taxonomy" id="3030827"/>
    <lineage>
        <taxon>Bacteria</taxon>
        <taxon>Pseudomonadati</taxon>
        <taxon>Planctomycetota</taxon>
        <taxon>Planctomycetia</taxon>
        <taxon>Isosphaerales</taxon>
        <taxon>Isosphaeraceae</taxon>
        <taxon>Paludisphaera</taxon>
    </lineage>
</organism>
<comment type="caution">
    <text evidence="11">The sequence shown here is derived from an EMBL/GenBank/DDBJ whole genome shotgun (WGS) entry which is preliminary data.</text>
</comment>
<feature type="domain" description="Sodium/calcium exchanger membrane region" evidence="10">
    <location>
        <begin position="59"/>
        <end position="214"/>
    </location>
</feature>
<reference evidence="11 12" key="1">
    <citation type="submission" date="2023-03" db="EMBL/GenBank/DDBJ databases">
        <title>Paludisphaera mucosa sp. nov. a novel planctomycete from northern fen.</title>
        <authorList>
            <person name="Ivanova A."/>
        </authorList>
    </citation>
    <scope>NUCLEOTIDE SEQUENCE [LARGE SCALE GENOMIC DNA]</scope>
    <source>
        <strain evidence="11 12">Pla2</strain>
    </source>
</reference>
<feature type="domain" description="Sodium/calcium exchanger membrane region" evidence="10">
    <location>
        <begin position="247"/>
        <end position="390"/>
    </location>
</feature>
<keyword evidence="4 9" id="KW-0812">Transmembrane</keyword>
<dbReference type="Gene3D" id="1.20.1420.30">
    <property type="entry name" value="NCX, central ion-binding region"/>
    <property type="match status" value="2"/>
</dbReference>
<evidence type="ECO:0000256" key="7">
    <source>
        <dbReference type="ARBA" id="ARBA00023065"/>
    </source>
</evidence>
<keyword evidence="8 9" id="KW-0472">Membrane</keyword>
<feature type="transmembrane region" description="Helical" evidence="9">
    <location>
        <begin position="248"/>
        <end position="269"/>
    </location>
</feature>
<dbReference type="NCBIfam" id="TIGR00378">
    <property type="entry name" value="cax"/>
    <property type="match status" value="1"/>
</dbReference>
<keyword evidence="5 9" id="KW-0106">Calcium</keyword>
<dbReference type="PANTHER" id="PTHR31503:SF22">
    <property type="entry name" value="VACUOLAR CALCIUM ION TRANSPORTER"/>
    <property type="match status" value="1"/>
</dbReference>
<dbReference type="Proteomes" id="UP001216907">
    <property type="component" value="Unassembled WGS sequence"/>
</dbReference>
<comment type="function">
    <text evidence="9">Ca(+)/H(+) antiporter that extrudes calcium in exchange for external protons.</text>
</comment>
<dbReference type="EMBL" id="JARRAG010000002">
    <property type="protein sequence ID" value="MDG3007169.1"/>
    <property type="molecule type" value="Genomic_DNA"/>
</dbReference>
<keyword evidence="3 9" id="KW-0109">Calcium transport</keyword>
<feature type="transmembrane region" description="Helical" evidence="9">
    <location>
        <begin position="371"/>
        <end position="392"/>
    </location>
</feature>
<gene>
    <name evidence="11" type="primary">cax</name>
    <name evidence="11" type="ORF">PZE19_25675</name>
</gene>
<feature type="transmembrane region" description="Helical" evidence="9">
    <location>
        <begin position="344"/>
        <end position="365"/>
    </location>
</feature>